<evidence type="ECO:0000313" key="2">
    <source>
        <dbReference type="EMBL" id="CAH1780089.1"/>
    </source>
</evidence>
<dbReference type="Gene3D" id="3.10.110.10">
    <property type="entry name" value="Ubiquitin Conjugating Enzyme"/>
    <property type="match status" value="1"/>
</dbReference>
<dbReference type="SUPFAM" id="SSF54495">
    <property type="entry name" value="UBC-like"/>
    <property type="match status" value="1"/>
</dbReference>
<dbReference type="Pfam" id="PF00179">
    <property type="entry name" value="UQ_con"/>
    <property type="match status" value="1"/>
</dbReference>
<dbReference type="EMBL" id="CAIIXF020000003">
    <property type="protein sequence ID" value="CAH1780089.1"/>
    <property type="molecule type" value="Genomic_DNA"/>
</dbReference>
<organism evidence="2 3">
    <name type="scientific">Owenia fusiformis</name>
    <name type="common">Polychaete worm</name>
    <dbReference type="NCBI Taxonomy" id="6347"/>
    <lineage>
        <taxon>Eukaryota</taxon>
        <taxon>Metazoa</taxon>
        <taxon>Spiralia</taxon>
        <taxon>Lophotrochozoa</taxon>
        <taxon>Annelida</taxon>
        <taxon>Polychaeta</taxon>
        <taxon>Sedentaria</taxon>
        <taxon>Canalipalpata</taxon>
        <taxon>Sabellida</taxon>
        <taxon>Oweniida</taxon>
        <taxon>Oweniidae</taxon>
        <taxon>Owenia</taxon>
    </lineage>
</organism>
<feature type="domain" description="UBC core" evidence="1">
    <location>
        <begin position="1"/>
        <end position="119"/>
    </location>
</feature>
<dbReference type="AlphaFoldDB" id="A0A8S4NI85"/>
<dbReference type="InterPro" id="IPR016135">
    <property type="entry name" value="UBQ-conjugating_enzyme/RWD"/>
</dbReference>
<evidence type="ECO:0000259" key="1">
    <source>
        <dbReference type="PROSITE" id="PS50127"/>
    </source>
</evidence>
<proteinExistence type="predicted"/>
<comment type="caution">
    <text evidence="2">The sequence shown here is derived from an EMBL/GenBank/DDBJ whole genome shotgun (WGS) entry which is preliminary data.</text>
</comment>
<dbReference type="PROSITE" id="PS50127">
    <property type="entry name" value="UBC_2"/>
    <property type="match status" value="1"/>
</dbReference>
<dbReference type="CDD" id="cd23802">
    <property type="entry name" value="UBCc_UBE2Q"/>
    <property type="match status" value="1"/>
</dbReference>
<dbReference type="Proteomes" id="UP000749559">
    <property type="component" value="Unassembled WGS sequence"/>
</dbReference>
<reference evidence="2" key="1">
    <citation type="submission" date="2022-03" db="EMBL/GenBank/DDBJ databases">
        <authorList>
            <person name="Martin C."/>
        </authorList>
    </citation>
    <scope>NUCLEOTIDE SEQUENCE</scope>
</reference>
<evidence type="ECO:0000313" key="3">
    <source>
        <dbReference type="Proteomes" id="UP000749559"/>
    </source>
</evidence>
<dbReference type="OrthoDB" id="109543at2759"/>
<dbReference type="InterPro" id="IPR000608">
    <property type="entry name" value="UBC"/>
</dbReference>
<sequence length="128" mass="14784">FKDLTEYARKFKREASIHLEMKFPASYPMEPPFIRVLRPKFKFLTGHVTIGGSICMELLTRSGWMPTNDIEGILVQVRSEIMSDANTRLELSNDKCYDETEARSSFERLVQKYGWNEPESGKSKGKKS</sequence>
<feature type="non-terminal residue" evidence="2">
    <location>
        <position position="1"/>
    </location>
</feature>
<protein>
    <recommendedName>
        <fullName evidence="1">UBC core domain-containing protein</fullName>
    </recommendedName>
</protein>
<name>A0A8S4NI85_OWEFU</name>
<keyword evidence="3" id="KW-1185">Reference proteome</keyword>
<gene>
    <name evidence="2" type="ORF">OFUS_LOCUS6832</name>
</gene>
<accession>A0A8S4NI85</accession>